<dbReference type="Pfam" id="PF01504">
    <property type="entry name" value="PIP5K"/>
    <property type="match status" value="1"/>
</dbReference>
<keyword evidence="3" id="KW-0808">Transferase</keyword>
<feature type="region of interest" description="Disordered" evidence="4">
    <location>
        <begin position="627"/>
        <end position="709"/>
    </location>
</feature>
<feature type="compositionally biased region" description="Basic and acidic residues" evidence="4">
    <location>
        <begin position="67"/>
        <end position="76"/>
    </location>
</feature>
<dbReference type="EnsemblMetazoa" id="XM_019897765.1">
    <property type="protein sequence ID" value="XP_019753324.1"/>
    <property type="gene ID" value="LOC109532741"/>
</dbReference>
<keyword evidence="7" id="KW-1185">Reference proteome</keyword>
<evidence type="ECO:0000256" key="4">
    <source>
        <dbReference type="SAM" id="MobiDB-lite"/>
    </source>
</evidence>
<feature type="compositionally biased region" description="Low complexity" evidence="4">
    <location>
        <begin position="631"/>
        <end position="657"/>
    </location>
</feature>
<dbReference type="CTD" id="37633"/>
<dbReference type="Proteomes" id="UP000019118">
    <property type="component" value="Unassembled WGS sequence"/>
</dbReference>
<evidence type="ECO:0000313" key="7">
    <source>
        <dbReference type="Proteomes" id="UP000019118"/>
    </source>
</evidence>
<dbReference type="InterPro" id="IPR027484">
    <property type="entry name" value="PInositol-4-P-5-kinase_N"/>
</dbReference>
<dbReference type="Gene3D" id="3.30.800.10">
    <property type="entry name" value="Phosphatidylinositol Phosphate Kinase II Beta"/>
    <property type="match status" value="1"/>
</dbReference>
<dbReference type="GO" id="GO:0046854">
    <property type="term" value="P:phosphatidylinositol phosphate biosynthetic process"/>
    <property type="evidence" value="ECO:0007669"/>
    <property type="project" value="TreeGrafter"/>
</dbReference>
<keyword evidence="3" id="KW-0547">Nucleotide-binding</keyword>
<feature type="region of interest" description="Disordered" evidence="4">
    <location>
        <begin position="559"/>
        <end position="608"/>
    </location>
</feature>
<feature type="region of interest" description="Disordered" evidence="4">
    <location>
        <begin position="21"/>
        <end position="76"/>
    </location>
</feature>
<reference evidence="6" key="2">
    <citation type="submission" date="2024-08" db="UniProtKB">
        <authorList>
            <consortium name="EnsemblMetazoa"/>
        </authorList>
    </citation>
    <scope>IDENTIFICATION</scope>
</reference>
<keyword evidence="3" id="KW-0067">ATP-binding</keyword>
<dbReference type="PROSITE" id="PS51455">
    <property type="entry name" value="PIPK"/>
    <property type="match status" value="1"/>
</dbReference>
<dbReference type="GeneID" id="109532741"/>
<protein>
    <recommendedName>
        <fullName evidence="5">PIPK domain-containing protein</fullName>
    </recommendedName>
</protein>
<dbReference type="InterPro" id="IPR002498">
    <property type="entry name" value="PInositol-4-P-4/5-kinase_core"/>
</dbReference>
<name>A0AAR5NWI5_DENPD</name>
<dbReference type="AlphaFoldDB" id="A0AAR5NWI5"/>
<dbReference type="Gene3D" id="3.30.810.10">
    <property type="entry name" value="2-Layer Sandwich"/>
    <property type="match status" value="1"/>
</dbReference>
<dbReference type="GO" id="GO:0005737">
    <property type="term" value="C:cytoplasm"/>
    <property type="evidence" value="ECO:0007669"/>
    <property type="project" value="UniProtKB-SubCell"/>
</dbReference>
<dbReference type="GO" id="GO:0005524">
    <property type="term" value="F:ATP binding"/>
    <property type="evidence" value="ECO:0007669"/>
    <property type="project" value="UniProtKB-UniRule"/>
</dbReference>
<dbReference type="CDD" id="cd17301">
    <property type="entry name" value="PIPKc_PIP5KI"/>
    <property type="match status" value="1"/>
</dbReference>
<evidence type="ECO:0000256" key="2">
    <source>
        <dbReference type="ARBA" id="ARBA00022490"/>
    </source>
</evidence>
<feature type="region of interest" description="Disordered" evidence="4">
    <location>
        <begin position="356"/>
        <end position="397"/>
    </location>
</feature>
<dbReference type="GO" id="GO:0005886">
    <property type="term" value="C:plasma membrane"/>
    <property type="evidence" value="ECO:0007669"/>
    <property type="project" value="TreeGrafter"/>
</dbReference>
<dbReference type="GO" id="GO:0016308">
    <property type="term" value="F:1-phosphatidylinositol-4-phosphate 5-kinase activity"/>
    <property type="evidence" value="ECO:0007669"/>
    <property type="project" value="TreeGrafter"/>
</dbReference>
<feature type="compositionally biased region" description="Polar residues" evidence="4">
    <location>
        <begin position="662"/>
        <end position="687"/>
    </location>
</feature>
<organism evidence="6 7">
    <name type="scientific">Dendroctonus ponderosae</name>
    <name type="common">Mountain pine beetle</name>
    <dbReference type="NCBI Taxonomy" id="77166"/>
    <lineage>
        <taxon>Eukaryota</taxon>
        <taxon>Metazoa</taxon>
        <taxon>Ecdysozoa</taxon>
        <taxon>Arthropoda</taxon>
        <taxon>Hexapoda</taxon>
        <taxon>Insecta</taxon>
        <taxon>Pterygota</taxon>
        <taxon>Neoptera</taxon>
        <taxon>Endopterygota</taxon>
        <taxon>Coleoptera</taxon>
        <taxon>Polyphaga</taxon>
        <taxon>Cucujiformia</taxon>
        <taxon>Curculionidae</taxon>
        <taxon>Scolytinae</taxon>
        <taxon>Dendroctonus</taxon>
    </lineage>
</organism>
<dbReference type="PANTHER" id="PTHR23086:SF101">
    <property type="entry name" value="LP03320P-RELATED"/>
    <property type="match status" value="1"/>
</dbReference>
<dbReference type="FunFam" id="3.30.800.10:FF:000001">
    <property type="entry name" value="phosphatidylinositol 4-phosphate 5-kinase type-1 gamma"/>
    <property type="match status" value="1"/>
</dbReference>
<feature type="compositionally biased region" description="Basic and acidic residues" evidence="4">
    <location>
        <begin position="381"/>
        <end position="392"/>
    </location>
</feature>
<evidence type="ECO:0000259" key="5">
    <source>
        <dbReference type="PROSITE" id="PS51455"/>
    </source>
</evidence>
<feature type="domain" description="PIPK" evidence="5">
    <location>
        <begin position="96"/>
        <end position="499"/>
    </location>
</feature>
<dbReference type="SUPFAM" id="SSF56104">
    <property type="entry name" value="SAICAR synthase-like"/>
    <property type="match status" value="1"/>
</dbReference>
<accession>A0AAR5NWI5</accession>
<evidence type="ECO:0000256" key="3">
    <source>
        <dbReference type="PROSITE-ProRule" id="PRU00781"/>
    </source>
</evidence>
<feature type="compositionally biased region" description="Polar residues" evidence="4">
    <location>
        <begin position="361"/>
        <end position="379"/>
    </location>
</feature>
<dbReference type="SMART" id="SM00330">
    <property type="entry name" value="PIPKc"/>
    <property type="match status" value="1"/>
</dbReference>
<sequence length="735" mass="82070">MASGDNIESIEVLSSNLALNMNNSKEPPGICEPGASGEADDKDNISVLNKSIQDGGEPKSISNAARTRAEREKDRERKIGHRRVGVGGEITYKKIQTTTIMGSIQLGIQHAVGGLASKPERDLLMQDFMTVETTNFPSEGSNHTPAHHYSDFKYKNYAPIAFRYFRDLFGIQPDDFLMSMCDTPLRELSNPGASGSIFYLTSDDEFIIKTVQHKEGEFLQKLLPGYYMNLNQNPRTLLPKFFGLYCYQCNSKNVRLVIMNNLLPSNVVMHQKYDLKGSTYKRKASKAERQKRSPTYKDLDFMEHHSEGIFMESDTYNALMKTIQRDCRVLESFKIMDYSLLLAIHNLDQAQREKLEKKSHTNLQHLQQDGDNGGPSSLMAQEERDREKEDRIGAAALNRSRSINRQRLVAHSTAMESIQAESEPIDEDDDTPVGGIPARNDKGERLLLFIGIIDILQSYRLKKKLEHTWKSMIHDGDTVSVHRPSFYAQRFQKFMAEKVFKKIPSLDMPEIKGNHRKFRTLVTSYIALKHSPSKRKSLSKPLRHEELLENSVVPSCCSTPPPTYSEGFDRSDAGSTIGSVSGHASLARGSRHHTGHHHSSHHHVKHYKDDSVSYVSSITDIKLVSRAETKSSLSVESGGSSTAGGHSSSGGHSSRTGLAWTPPTSVEGSTPTWTEGTPSFTESSSSGDMGCPTTPLRPGSGASSNKHHKKTVEHAINCLTTEMEHLRNRVDLDYD</sequence>
<dbReference type="PANTHER" id="PTHR23086">
    <property type="entry name" value="PHOSPHATIDYLINOSITOL-4-PHOSPHATE 5-KINASE"/>
    <property type="match status" value="1"/>
</dbReference>
<dbReference type="KEGG" id="dpa:109532741"/>
<proteinExistence type="predicted"/>
<dbReference type="InterPro" id="IPR027483">
    <property type="entry name" value="PInositol-4-P-4/5-kinase_C_sf"/>
</dbReference>
<dbReference type="InterPro" id="IPR023610">
    <property type="entry name" value="PInositol-4/5-P-5/4-kinase"/>
</dbReference>
<evidence type="ECO:0000256" key="1">
    <source>
        <dbReference type="ARBA" id="ARBA00004496"/>
    </source>
</evidence>
<reference evidence="7" key="1">
    <citation type="journal article" date="2013" name="Genome Biol.">
        <title>Draft genome of the mountain pine beetle, Dendroctonus ponderosae Hopkins, a major forest pest.</title>
        <authorList>
            <person name="Keeling C.I."/>
            <person name="Yuen M.M."/>
            <person name="Liao N.Y."/>
            <person name="Docking T.R."/>
            <person name="Chan S.K."/>
            <person name="Taylor G.A."/>
            <person name="Palmquist D.L."/>
            <person name="Jackman S.D."/>
            <person name="Nguyen A."/>
            <person name="Li M."/>
            <person name="Henderson H."/>
            <person name="Janes J.K."/>
            <person name="Zhao Y."/>
            <person name="Pandoh P."/>
            <person name="Moore R."/>
            <person name="Sperling F.A."/>
            <person name="Huber D.P."/>
            <person name="Birol I."/>
            <person name="Jones S.J."/>
            <person name="Bohlmann J."/>
        </authorList>
    </citation>
    <scope>NUCLEOTIDE SEQUENCE</scope>
</reference>
<feature type="compositionally biased region" description="Basic residues" evidence="4">
    <location>
        <begin position="589"/>
        <end position="606"/>
    </location>
</feature>
<comment type="subcellular location">
    <subcellularLocation>
        <location evidence="1">Cytoplasm</location>
    </subcellularLocation>
</comment>
<evidence type="ECO:0000313" key="6">
    <source>
        <dbReference type="EnsemblMetazoa" id="XP_019753324.1"/>
    </source>
</evidence>
<keyword evidence="3" id="KW-0418">Kinase</keyword>
<keyword evidence="2" id="KW-0963">Cytoplasm</keyword>